<dbReference type="CDD" id="cd00042">
    <property type="entry name" value="CY"/>
    <property type="match status" value="1"/>
</dbReference>
<dbReference type="PANTHER" id="PTHR47364">
    <property type="entry name" value="CYSTEINE PROTEINASE INHIBITOR 5"/>
    <property type="match status" value="1"/>
</dbReference>
<evidence type="ECO:0000313" key="5">
    <source>
        <dbReference type="EMBL" id="KAK6939424.1"/>
    </source>
</evidence>
<dbReference type="GO" id="GO:0004869">
    <property type="term" value="F:cysteine-type endopeptidase inhibitor activity"/>
    <property type="evidence" value="ECO:0007669"/>
    <property type="project" value="UniProtKB-KW"/>
</dbReference>
<dbReference type="PANTHER" id="PTHR47364:SF2">
    <property type="entry name" value="CYSTEINE PROTEINASE INHIBITOR 5"/>
    <property type="match status" value="1"/>
</dbReference>
<dbReference type="InterPro" id="IPR000010">
    <property type="entry name" value="Cystatin_dom"/>
</dbReference>
<dbReference type="SMART" id="SM00043">
    <property type="entry name" value="CY"/>
    <property type="match status" value="1"/>
</dbReference>
<sequence length="107" mass="12019">MEKIQVFSLLVISLMLCNGIYGGWEPMKNPNGPHVVEIGEFTVTQHNKKAKKNLKFESVIKGETQVIAGLNYKLVIVAKDGVADKAVVWEKAWLGYRNLTSFKIIRS</sequence>
<dbReference type="AlphaFoldDB" id="A0AAN8VX95"/>
<name>A0AAN8VX95_9MAGN</name>
<dbReference type="Pfam" id="PF16845">
    <property type="entry name" value="SQAPI"/>
    <property type="match status" value="1"/>
</dbReference>
<evidence type="ECO:0000313" key="6">
    <source>
        <dbReference type="Proteomes" id="UP001370490"/>
    </source>
</evidence>
<dbReference type="EMBL" id="JBAMMX010000005">
    <property type="protein sequence ID" value="KAK6939424.1"/>
    <property type="molecule type" value="Genomic_DNA"/>
</dbReference>
<keyword evidence="1" id="KW-0646">Protease inhibitor</keyword>
<evidence type="ECO:0000256" key="1">
    <source>
        <dbReference type="ARBA" id="ARBA00022690"/>
    </source>
</evidence>
<gene>
    <name evidence="5" type="ORF">RJ641_028955</name>
</gene>
<proteinExistence type="predicted"/>
<keyword evidence="3" id="KW-0732">Signal</keyword>
<protein>
    <submittedName>
        <fullName evidence="5">Cystatin domain</fullName>
    </submittedName>
</protein>
<feature type="signal peptide" evidence="3">
    <location>
        <begin position="1"/>
        <end position="22"/>
    </location>
</feature>
<feature type="domain" description="Cystatin" evidence="4">
    <location>
        <begin position="19"/>
        <end position="105"/>
    </location>
</feature>
<dbReference type="Proteomes" id="UP001370490">
    <property type="component" value="Unassembled WGS sequence"/>
</dbReference>
<comment type="caution">
    <text evidence="5">The sequence shown here is derived from an EMBL/GenBank/DDBJ whole genome shotgun (WGS) entry which is preliminary data.</text>
</comment>
<dbReference type="Gene3D" id="3.10.450.10">
    <property type="match status" value="1"/>
</dbReference>
<dbReference type="SUPFAM" id="SSF54403">
    <property type="entry name" value="Cystatin/monellin"/>
    <property type="match status" value="1"/>
</dbReference>
<feature type="chain" id="PRO_5043028644" evidence="3">
    <location>
        <begin position="23"/>
        <end position="107"/>
    </location>
</feature>
<evidence type="ECO:0000256" key="3">
    <source>
        <dbReference type="SAM" id="SignalP"/>
    </source>
</evidence>
<accession>A0AAN8VX95</accession>
<keyword evidence="6" id="KW-1185">Reference proteome</keyword>
<dbReference type="InterPro" id="IPR046350">
    <property type="entry name" value="Cystatin_sf"/>
</dbReference>
<evidence type="ECO:0000259" key="4">
    <source>
        <dbReference type="SMART" id="SM00043"/>
    </source>
</evidence>
<evidence type="ECO:0000256" key="2">
    <source>
        <dbReference type="ARBA" id="ARBA00022704"/>
    </source>
</evidence>
<organism evidence="5 6">
    <name type="scientific">Dillenia turbinata</name>
    <dbReference type="NCBI Taxonomy" id="194707"/>
    <lineage>
        <taxon>Eukaryota</taxon>
        <taxon>Viridiplantae</taxon>
        <taxon>Streptophyta</taxon>
        <taxon>Embryophyta</taxon>
        <taxon>Tracheophyta</taxon>
        <taxon>Spermatophyta</taxon>
        <taxon>Magnoliopsida</taxon>
        <taxon>eudicotyledons</taxon>
        <taxon>Gunneridae</taxon>
        <taxon>Pentapetalae</taxon>
        <taxon>Dilleniales</taxon>
        <taxon>Dilleniaceae</taxon>
        <taxon>Dillenia</taxon>
    </lineage>
</organism>
<keyword evidence="2" id="KW-0789">Thiol protease inhibitor</keyword>
<reference evidence="5 6" key="1">
    <citation type="submission" date="2023-12" db="EMBL/GenBank/DDBJ databases">
        <title>A high-quality genome assembly for Dillenia turbinata (Dilleniales).</title>
        <authorList>
            <person name="Chanderbali A."/>
        </authorList>
    </citation>
    <scope>NUCLEOTIDE SEQUENCE [LARGE SCALE GENOMIC DNA]</scope>
    <source>
        <strain evidence="5">LSX21</strain>
        <tissue evidence="5">Leaf</tissue>
    </source>
</reference>